<feature type="domain" description="Tetrapyrrole methylase" evidence="8">
    <location>
        <begin position="30"/>
        <end position="229"/>
    </location>
</feature>
<feature type="domain" description="RsmI HTH" evidence="9">
    <location>
        <begin position="255"/>
        <end position="298"/>
    </location>
</feature>
<dbReference type="Gene3D" id="3.30.950.10">
    <property type="entry name" value="Methyltransferase, Cobalt-precorrin-4 Transmethylase, Domain 2"/>
    <property type="match status" value="1"/>
</dbReference>
<evidence type="ECO:0000259" key="9">
    <source>
        <dbReference type="Pfam" id="PF23016"/>
    </source>
</evidence>
<dbReference type="RefSeq" id="WP_166934845.1">
    <property type="nucleotide sequence ID" value="NZ_BAAADD010000014.1"/>
</dbReference>
<dbReference type="Gene3D" id="3.40.1010.10">
    <property type="entry name" value="Cobalt-precorrin-4 Transmethylase, Domain 1"/>
    <property type="match status" value="1"/>
</dbReference>
<dbReference type="CDD" id="cd11648">
    <property type="entry name" value="RsmI"/>
    <property type="match status" value="1"/>
</dbReference>
<dbReference type="Pfam" id="PF00590">
    <property type="entry name" value="TP_methylase"/>
    <property type="match status" value="1"/>
</dbReference>
<evidence type="ECO:0000256" key="6">
    <source>
        <dbReference type="HAMAP-Rule" id="MF_01877"/>
    </source>
</evidence>
<evidence type="ECO:0000256" key="7">
    <source>
        <dbReference type="SAM" id="MobiDB-lite"/>
    </source>
</evidence>
<feature type="region of interest" description="Disordered" evidence="7">
    <location>
        <begin position="1"/>
        <end position="25"/>
    </location>
</feature>
<reference evidence="11" key="1">
    <citation type="journal article" date="2019" name="Int. J. Syst. Evol. Microbiol.">
        <title>The Global Catalogue of Microorganisms (GCM) 10K type strain sequencing project: providing services to taxonomists for standard genome sequencing and annotation.</title>
        <authorList>
            <consortium name="The Broad Institute Genomics Platform"/>
            <consortium name="The Broad Institute Genome Sequencing Center for Infectious Disease"/>
            <person name="Wu L."/>
            <person name="Ma J."/>
        </authorList>
    </citation>
    <scope>NUCLEOTIDE SEQUENCE [LARGE SCALE GENOMIC DNA]</scope>
    <source>
        <strain evidence="11">JCM 15089</strain>
    </source>
</reference>
<dbReference type="InterPro" id="IPR014776">
    <property type="entry name" value="4pyrrole_Mease_sub2"/>
</dbReference>
<keyword evidence="3 6" id="KW-0489">Methyltransferase</keyword>
<keyword evidence="2 6" id="KW-0698">rRNA processing</keyword>
<evidence type="ECO:0000313" key="11">
    <source>
        <dbReference type="Proteomes" id="UP001499951"/>
    </source>
</evidence>
<evidence type="ECO:0000256" key="1">
    <source>
        <dbReference type="ARBA" id="ARBA00022490"/>
    </source>
</evidence>
<dbReference type="HAMAP" id="MF_01877">
    <property type="entry name" value="16SrRNA_methyltr_I"/>
    <property type="match status" value="1"/>
</dbReference>
<name>A0ABP3QC25_9PROT</name>
<comment type="similarity">
    <text evidence="6">Belongs to the methyltransferase superfamily. RsmI family.</text>
</comment>
<dbReference type="Proteomes" id="UP001499951">
    <property type="component" value="Unassembled WGS sequence"/>
</dbReference>
<comment type="caution">
    <text evidence="10">The sequence shown here is derived from an EMBL/GenBank/DDBJ whole genome shotgun (WGS) entry which is preliminary data.</text>
</comment>
<evidence type="ECO:0000256" key="5">
    <source>
        <dbReference type="ARBA" id="ARBA00022691"/>
    </source>
</evidence>
<dbReference type="EC" id="2.1.1.198" evidence="6"/>
<dbReference type="InterPro" id="IPR008189">
    <property type="entry name" value="rRNA_ssu_MeTfrase_I"/>
</dbReference>
<evidence type="ECO:0000313" key="10">
    <source>
        <dbReference type="EMBL" id="GAA0587951.1"/>
    </source>
</evidence>
<sequence length="305" mass="32511">MTKTWKAPQAGEPKHSEAPKQPSPELAPGLYVVATPIGNARDVTLRALDVLKGVDVIAAEDTRVTSKLLAIFAISRPLVAYNDHNGPHERPKLLAKLRQGMRVALVSDAGMPLVSDPGYKLVREALAEGLPVHAIPGPSAPLTGLALAGLPTDRFLFAGFLPPKSGERRSFAAEWKALRATLIFFESPGRLAESLADLAAVLGDRPAAVARELTKLHEEVRRGSLNELAAAYAAEDQPKGEITLLVGPAGEAETDFTAVDAALDKALAFMPVRAAVDLISEMLKAPRKEVYSRALAKKKDDAQAD</sequence>
<evidence type="ECO:0000256" key="3">
    <source>
        <dbReference type="ARBA" id="ARBA00022603"/>
    </source>
</evidence>
<dbReference type="InterPro" id="IPR014777">
    <property type="entry name" value="4pyrrole_Mease_sub1"/>
</dbReference>
<evidence type="ECO:0000259" key="8">
    <source>
        <dbReference type="Pfam" id="PF00590"/>
    </source>
</evidence>
<comment type="catalytic activity">
    <reaction evidence="6">
        <text>cytidine(1402) in 16S rRNA + S-adenosyl-L-methionine = 2'-O-methylcytidine(1402) in 16S rRNA + S-adenosyl-L-homocysteine + H(+)</text>
        <dbReference type="Rhea" id="RHEA:42924"/>
        <dbReference type="Rhea" id="RHEA-COMP:10285"/>
        <dbReference type="Rhea" id="RHEA-COMP:10286"/>
        <dbReference type="ChEBI" id="CHEBI:15378"/>
        <dbReference type="ChEBI" id="CHEBI:57856"/>
        <dbReference type="ChEBI" id="CHEBI:59789"/>
        <dbReference type="ChEBI" id="CHEBI:74495"/>
        <dbReference type="ChEBI" id="CHEBI:82748"/>
        <dbReference type="EC" id="2.1.1.198"/>
    </reaction>
</comment>
<dbReference type="InterPro" id="IPR035996">
    <property type="entry name" value="4pyrrol_Methylase_sf"/>
</dbReference>
<keyword evidence="4 6" id="KW-0808">Transferase</keyword>
<dbReference type="InterPro" id="IPR000878">
    <property type="entry name" value="4pyrrol_Mease"/>
</dbReference>
<evidence type="ECO:0000256" key="2">
    <source>
        <dbReference type="ARBA" id="ARBA00022552"/>
    </source>
</evidence>
<proteinExistence type="inferred from homology"/>
<organism evidence="10 11">
    <name type="scientific">Rhizomicrobium electricum</name>
    <dbReference type="NCBI Taxonomy" id="480070"/>
    <lineage>
        <taxon>Bacteria</taxon>
        <taxon>Pseudomonadati</taxon>
        <taxon>Pseudomonadota</taxon>
        <taxon>Alphaproteobacteria</taxon>
        <taxon>Micropepsales</taxon>
        <taxon>Micropepsaceae</taxon>
        <taxon>Rhizomicrobium</taxon>
    </lineage>
</organism>
<comment type="function">
    <text evidence="6">Catalyzes the 2'-O-methylation of the ribose of cytidine 1402 (C1402) in 16S rRNA.</text>
</comment>
<dbReference type="PANTHER" id="PTHR46111:SF1">
    <property type="entry name" value="RIBOSOMAL RNA SMALL SUBUNIT METHYLTRANSFERASE I"/>
    <property type="match status" value="1"/>
</dbReference>
<protein>
    <recommendedName>
        <fullName evidence="6">Ribosomal RNA small subunit methyltransferase I</fullName>
        <ecNumber evidence="6">2.1.1.198</ecNumber>
    </recommendedName>
    <alternativeName>
        <fullName evidence="6">16S rRNA 2'-O-ribose C1402 methyltransferase</fullName>
    </alternativeName>
    <alternativeName>
        <fullName evidence="6">rRNA (cytidine-2'-O-)-methyltransferase RsmI</fullName>
    </alternativeName>
</protein>
<keyword evidence="11" id="KW-1185">Reference proteome</keyword>
<dbReference type="PIRSF" id="PIRSF005917">
    <property type="entry name" value="MTase_YraL"/>
    <property type="match status" value="1"/>
</dbReference>
<dbReference type="NCBIfam" id="TIGR00096">
    <property type="entry name" value="16S rRNA (cytidine(1402)-2'-O)-methyltransferase"/>
    <property type="match status" value="1"/>
</dbReference>
<keyword evidence="5 6" id="KW-0949">S-adenosyl-L-methionine</keyword>
<gene>
    <name evidence="6 10" type="primary">rsmI</name>
    <name evidence="10" type="ORF">GCM10008942_41180</name>
</gene>
<dbReference type="PANTHER" id="PTHR46111">
    <property type="entry name" value="RIBOSOMAL RNA SMALL SUBUNIT METHYLTRANSFERASE I"/>
    <property type="match status" value="1"/>
</dbReference>
<dbReference type="PROSITE" id="PS01296">
    <property type="entry name" value="RSMI"/>
    <property type="match status" value="1"/>
</dbReference>
<accession>A0ABP3QC25</accession>
<dbReference type="SUPFAM" id="SSF53790">
    <property type="entry name" value="Tetrapyrrole methylase"/>
    <property type="match status" value="1"/>
</dbReference>
<dbReference type="InterPro" id="IPR053910">
    <property type="entry name" value="RsmI_HTH"/>
</dbReference>
<dbReference type="Pfam" id="PF23016">
    <property type="entry name" value="RsmI_C"/>
    <property type="match status" value="1"/>
</dbReference>
<dbReference type="EMBL" id="BAAADD010000014">
    <property type="protein sequence ID" value="GAA0587951.1"/>
    <property type="molecule type" value="Genomic_DNA"/>
</dbReference>
<dbReference type="InterPro" id="IPR018063">
    <property type="entry name" value="SAM_MeTrfase_RsmI_CS"/>
</dbReference>
<evidence type="ECO:0000256" key="4">
    <source>
        <dbReference type="ARBA" id="ARBA00022679"/>
    </source>
</evidence>
<keyword evidence="1 6" id="KW-0963">Cytoplasm</keyword>
<comment type="subcellular location">
    <subcellularLocation>
        <location evidence="6">Cytoplasm</location>
    </subcellularLocation>
</comment>